<keyword evidence="9" id="KW-0864">Zinc transport</keyword>
<comment type="caution">
    <text evidence="14">The sequence shown here is derived from an EMBL/GenBank/DDBJ whole genome shotgun (WGS) entry which is preliminary data.</text>
</comment>
<evidence type="ECO:0000256" key="6">
    <source>
        <dbReference type="ARBA" id="ARBA00022729"/>
    </source>
</evidence>
<dbReference type="Pfam" id="PF01297">
    <property type="entry name" value="ZnuA"/>
    <property type="match status" value="1"/>
</dbReference>
<keyword evidence="15" id="KW-1185">Reference proteome</keyword>
<evidence type="ECO:0000313" key="15">
    <source>
        <dbReference type="Proteomes" id="UP000760480"/>
    </source>
</evidence>
<feature type="region of interest" description="Disordered" evidence="13">
    <location>
        <begin position="117"/>
        <end position="152"/>
    </location>
</feature>
<dbReference type="EMBL" id="SPMZ01000057">
    <property type="protein sequence ID" value="NMQ20667.1"/>
    <property type="molecule type" value="Genomic_DNA"/>
</dbReference>
<sequence>MGSGVLKKLLGGLLFLPLVALATQPQIVTSIKPVHSLVAGVMQGVGEPLLLVSGGASPHDYSLKPSEARAIDQAQVVFWIGPDLESFLIRPLDNVKNKVRIVALLDAPGMTVLPLREGGAWEPHGHEHGHDEHGHETPEDGDDHEHEHVHQADHDPHVWLDPVNAIAMVRRIMTVLGEVDVAHRADYQRNGAALIERLDRLNQRLATELAPVRQQPYLVFHDAYQYFEQRYDLDAIGSVTMSAERRPGAKRVADIQARIRDLQVRCVFSEPQFQPALVETIIAGSAARRGVLDPLGAELPPGPDAYFQLLQGLAASLRACLSGV</sequence>
<accession>A0ABX1TMM2</accession>
<keyword evidence="6" id="KW-0732">Signal</keyword>
<proteinExistence type="inferred from homology"/>
<dbReference type="CDD" id="cd01019">
    <property type="entry name" value="ZnuA"/>
    <property type="match status" value="1"/>
</dbReference>
<evidence type="ECO:0000256" key="8">
    <source>
        <dbReference type="ARBA" id="ARBA00022833"/>
    </source>
</evidence>
<evidence type="ECO:0000256" key="13">
    <source>
        <dbReference type="SAM" id="MobiDB-lite"/>
    </source>
</evidence>
<dbReference type="SUPFAM" id="SSF53807">
    <property type="entry name" value="Helical backbone' metal receptor"/>
    <property type="match status" value="1"/>
</dbReference>
<protein>
    <recommendedName>
        <fullName evidence="3">High-affinity zinc uptake system protein ZnuA</fullName>
    </recommendedName>
</protein>
<keyword evidence="4" id="KW-0813">Transport</keyword>
<name>A0ABX1TMM2_9GAMM</name>
<evidence type="ECO:0000256" key="5">
    <source>
        <dbReference type="ARBA" id="ARBA00022723"/>
    </source>
</evidence>
<comment type="subcellular location">
    <subcellularLocation>
        <location evidence="1">Periplasm</location>
    </subcellularLocation>
</comment>
<evidence type="ECO:0000256" key="7">
    <source>
        <dbReference type="ARBA" id="ARBA00022764"/>
    </source>
</evidence>
<organism evidence="14 15">
    <name type="scientific">Candidatus Competibacter phosphatis</name>
    <dbReference type="NCBI Taxonomy" id="221280"/>
    <lineage>
        <taxon>Bacteria</taxon>
        <taxon>Pseudomonadati</taxon>
        <taxon>Pseudomonadota</taxon>
        <taxon>Gammaproteobacteria</taxon>
        <taxon>Candidatus Competibacteraceae</taxon>
        <taxon>Candidatus Competibacter</taxon>
    </lineage>
</organism>
<evidence type="ECO:0000256" key="9">
    <source>
        <dbReference type="ARBA" id="ARBA00022906"/>
    </source>
</evidence>
<dbReference type="PANTHER" id="PTHR42953">
    <property type="entry name" value="HIGH-AFFINITY ZINC UPTAKE SYSTEM PROTEIN ZNUA-RELATED"/>
    <property type="match status" value="1"/>
</dbReference>
<dbReference type="InterPro" id="IPR050492">
    <property type="entry name" value="Bact_metal-bind_prot9"/>
</dbReference>
<evidence type="ECO:0000256" key="2">
    <source>
        <dbReference type="ARBA" id="ARBA00011028"/>
    </source>
</evidence>
<evidence type="ECO:0000256" key="3">
    <source>
        <dbReference type="ARBA" id="ARBA00015915"/>
    </source>
</evidence>
<keyword evidence="5" id="KW-0479">Metal-binding</keyword>
<dbReference type="Gene3D" id="3.40.50.1980">
    <property type="entry name" value="Nitrogenase molybdenum iron protein domain"/>
    <property type="match status" value="2"/>
</dbReference>
<dbReference type="PANTHER" id="PTHR42953:SF3">
    <property type="entry name" value="HIGH-AFFINITY ZINC UPTAKE SYSTEM PROTEIN ZNUA"/>
    <property type="match status" value="1"/>
</dbReference>
<keyword evidence="10" id="KW-0406">Ion transport</keyword>
<evidence type="ECO:0000256" key="1">
    <source>
        <dbReference type="ARBA" id="ARBA00004418"/>
    </source>
</evidence>
<comment type="function">
    <text evidence="12">Part of the ATP-binding cassette (ABC) transport system ZnuABC involved in zinc import. Binds zinc with high affinity and specificity and delivers it to the membrane permease for translocation into the cytoplasm.</text>
</comment>
<evidence type="ECO:0000256" key="10">
    <source>
        <dbReference type="ARBA" id="ARBA00023065"/>
    </source>
</evidence>
<keyword evidence="8" id="KW-0862">Zinc</keyword>
<dbReference type="Proteomes" id="UP000760480">
    <property type="component" value="Unassembled WGS sequence"/>
</dbReference>
<comment type="similarity">
    <text evidence="2">Belongs to the bacterial solute-binding protein 9 family.</text>
</comment>
<gene>
    <name evidence="14" type="ORF">E4P82_16590</name>
</gene>
<keyword evidence="7" id="KW-0574">Periplasm</keyword>
<dbReference type="InterPro" id="IPR035520">
    <property type="entry name" value="ZnuA"/>
</dbReference>
<evidence type="ECO:0000256" key="4">
    <source>
        <dbReference type="ARBA" id="ARBA00022448"/>
    </source>
</evidence>
<keyword evidence="11" id="KW-1015">Disulfide bond</keyword>
<dbReference type="InterPro" id="IPR006127">
    <property type="entry name" value="ZnuA-like"/>
</dbReference>
<evidence type="ECO:0000256" key="12">
    <source>
        <dbReference type="ARBA" id="ARBA00045516"/>
    </source>
</evidence>
<reference evidence="14 15" key="1">
    <citation type="submission" date="2019-03" db="EMBL/GenBank/DDBJ databases">
        <title>Metabolic reconstructions from genomes of highly enriched 'Candidatus Accumulibacter' and 'Candidatus Competibacter' bioreactor populations.</title>
        <authorList>
            <person name="Annavajhala M.K."/>
            <person name="Welles L."/>
            <person name="Abbas B."/>
            <person name="Sorokin D."/>
            <person name="Park H."/>
            <person name="Van Loosdrecht M."/>
            <person name="Chandran K."/>
        </authorList>
    </citation>
    <scope>NUCLEOTIDE SEQUENCE [LARGE SCALE GENOMIC DNA]</scope>
    <source>
        <strain evidence="14 15">SBR_G</strain>
    </source>
</reference>
<evidence type="ECO:0000256" key="11">
    <source>
        <dbReference type="ARBA" id="ARBA00023157"/>
    </source>
</evidence>
<feature type="compositionally biased region" description="Basic and acidic residues" evidence="13">
    <location>
        <begin position="123"/>
        <end position="152"/>
    </location>
</feature>
<evidence type="ECO:0000313" key="14">
    <source>
        <dbReference type="EMBL" id="NMQ20667.1"/>
    </source>
</evidence>